<dbReference type="SUPFAM" id="SSF51735">
    <property type="entry name" value="NAD(P)-binding Rossmann-fold domains"/>
    <property type="match status" value="1"/>
</dbReference>
<feature type="region of interest" description="Disordered" evidence="3">
    <location>
        <begin position="804"/>
        <end position="866"/>
    </location>
</feature>
<protein>
    <recommendedName>
        <fullName evidence="4">HRDC domain-containing protein</fullName>
    </recommendedName>
</protein>
<organism evidence="5 6">
    <name type="scientific">Xylaria hypoxylon</name>
    <dbReference type="NCBI Taxonomy" id="37992"/>
    <lineage>
        <taxon>Eukaryota</taxon>
        <taxon>Fungi</taxon>
        <taxon>Dikarya</taxon>
        <taxon>Ascomycota</taxon>
        <taxon>Pezizomycotina</taxon>
        <taxon>Sordariomycetes</taxon>
        <taxon>Xylariomycetidae</taxon>
        <taxon>Xylariales</taxon>
        <taxon>Xylariaceae</taxon>
        <taxon>Xylaria</taxon>
    </lineage>
</organism>
<feature type="compositionally biased region" description="Basic residues" evidence="3">
    <location>
        <begin position="652"/>
        <end position="665"/>
    </location>
</feature>
<name>A0A4Z0Z2U0_9PEZI</name>
<dbReference type="PROSITE" id="PS50967">
    <property type="entry name" value="HRDC"/>
    <property type="match status" value="1"/>
</dbReference>
<keyword evidence="6" id="KW-1185">Reference proteome</keyword>
<accession>A0A4Z0Z2U0</accession>
<evidence type="ECO:0000313" key="5">
    <source>
        <dbReference type="EMBL" id="TGJ85715.1"/>
    </source>
</evidence>
<evidence type="ECO:0000259" key="4">
    <source>
        <dbReference type="PROSITE" id="PS50967"/>
    </source>
</evidence>
<dbReference type="GO" id="GO:0005634">
    <property type="term" value="C:nucleus"/>
    <property type="evidence" value="ECO:0007669"/>
    <property type="project" value="TreeGrafter"/>
</dbReference>
<dbReference type="SUPFAM" id="SSF53098">
    <property type="entry name" value="Ribonuclease H-like"/>
    <property type="match status" value="1"/>
</dbReference>
<dbReference type="AlphaFoldDB" id="A0A4Z0Z2U0"/>
<dbReference type="Pfam" id="PF05368">
    <property type="entry name" value="NmrA"/>
    <property type="match status" value="1"/>
</dbReference>
<evidence type="ECO:0000256" key="1">
    <source>
        <dbReference type="ARBA" id="ARBA00006328"/>
    </source>
</evidence>
<dbReference type="OrthoDB" id="1920326at2759"/>
<keyword evidence="2" id="KW-0521">NADP</keyword>
<dbReference type="STRING" id="37992.A0A4Z0Z2U0"/>
<dbReference type="InterPro" id="IPR002121">
    <property type="entry name" value="HRDC_dom"/>
</dbReference>
<dbReference type="Gene3D" id="3.30.420.10">
    <property type="entry name" value="Ribonuclease H-like superfamily/Ribonuclease H"/>
    <property type="match status" value="1"/>
</dbReference>
<dbReference type="GO" id="GO:0008408">
    <property type="term" value="F:3'-5' exonuclease activity"/>
    <property type="evidence" value="ECO:0007669"/>
    <property type="project" value="InterPro"/>
</dbReference>
<comment type="caution">
    <text evidence="5">The sequence shown here is derived from an EMBL/GenBank/DDBJ whole genome shotgun (WGS) entry which is preliminary data.</text>
</comment>
<dbReference type="GO" id="GO:0003676">
    <property type="term" value="F:nucleic acid binding"/>
    <property type="evidence" value="ECO:0007669"/>
    <property type="project" value="InterPro"/>
</dbReference>
<feature type="region of interest" description="Disordered" evidence="3">
    <location>
        <begin position="756"/>
        <end position="790"/>
    </location>
</feature>
<dbReference type="SMART" id="SM00341">
    <property type="entry name" value="HRDC"/>
    <property type="match status" value="1"/>
</dbReference>
<dbReference type="Pfam" id="PF00570">
    <property type="entry name" value="HRDC"/>
    <property type="match status" value="1"/>
</dbReference>
<dbReference type="SUPFAM" id="SSF47819">
    <property type="entry name" value="HRDC-like"/>
    <property type="match status" value="1"/>
</dbReference>
<dbReference type="GO" id="GO:0006139">
    <property type="term" value="P:nucleobase-containing compound metabolic process"/>
    <property type="evidence" value="ECO:0007669"/>
    <property type="project" value="InterPro"/>
</dbReference>
<dbReference type="EMBL" id="SKBN01000040">
    <property type="protein sequence ID" value="TGJ85715.1"/>
    <property type="molecule type" value="Genomic_DNA"/>
</dbReference>
<dbReference type="InterPro" id="IPR002562">
    <property type="entry name" value="3'-5'_exonuclease_dom"/>
</dbReference>
<dbReference type="Pfam" id="PF01612">
    <property type="entry name" value="DNA_pol_A_exo1"/>
    <property type="match status" value="1"/>
</dbReference>
<gene>
    <name evidence="5" type="ORF">E0Z10_g3076</name>
</gene>
<dbReference type="InterPro" id="IPR008030">
    <property type="entry name" value="NmrA-like"/>
</dbReference>
<evidence type="ECO:0000313" key="6">
    <source>
        <dbReference type="Proteomes" id="UP000297716"/>
    </source>
</evidence>
<evidence type="ECO:0000256" key="2">
    <source>
        <dbReference type="ARBA" id="ARBA00022857"/>
    </source>
</evidence>
<dbReference type="CDD" id="cd06141">
    <property type="entry name" value="WRN_exo"/>
    <property type="match status" value="1"/>
</dbReference>
<sequence>MLIPALEETKIQIYRFSRYVANTYAIRAVTRNPSSASAKTLEARGVSIVYADLNDVAPLNAAIAGSHIIFAVTDFWGPFKELGQERAAVLETVQGVNIATAALATLGTLQHYIYSTLPDVSRITSGAVRAPHYESKARVKEYIESQPGLRAVTTFVWPGFYTSNLAWDILKPVHKPTAGQYVQLQGVSEDTPVYCLGDSRANFGIFVRAILKQKKKVGGGKIVFAYVEKITLGQLLPFTDVGSGLWRQGSISTNRQAGLQYAVAGPWGSTSVLCIRPLPPPQRPVLIAVYITTGALILTALVDVVTNLARFIRVMENDNLIPIDHLNGDEPRYPDEILRLMEDDNPTVLFNRDEPQWPMTFAMRPQGHDEAPRQWWHAHDCRGPQGQSVEVLYSKTKARSESIARYFANKPVLGFDMEWPWGGERTPRLQDKVAVIQLASERKIALFHIALHEGDTVDDIIAPTLKEIIESPKIIKVGVGILHYDFRRLRGYFNLEPKGAFELSHLHNLVTYGPSNPRQVTTNLCSLSIQAEKHLGLPVSKGSVRTSDWSQPLDGSQLQYAATDAYAGFMLFHCINAKRLSMNPVPPLPVFAEAYLLFTGPKATMIRLESVTEDGEVQITTVDDFFRVKKDVEQNGEATNEAAIMGGESQHNQRRKRDRKPRTKAKLAGNANARTTMDDSCWKLYNRLASHRTILAMSKSISAYIIAHNTLLQALTLYRPSNEQELLLVPGVGKRKLEQYGSAWLEIIANFETEQKQGDGHDAKQGAGDQAECGESDLGLGDQDPKRRKFDHVDGSKEIVMLSDAPPTVLSTGVPFQSGETSLADNPSTLPRPEKQDDSKDDGAVFRPSMEPPSSLALKRKRDIVV</sequence>
<dbReference type="GO" id="GO:0000166">
    <property type="term" value="F:nucleotide binding"/>
    <property type="evidence" value="ECO:0007669"/>
    <property type="project" value="InterPro"/>
</dbReference>
<comment type="similarity">
    <text evidence="1">Belongs to the NmrA-type oxidoreductase family.</text>
</comment>
<dbReference type="Proteomes" id="UP000297716">
    <property type="component" value="Unassembled WGS sequence"/>
</dbReference>
<dbReference type="Gene3D" id="3.90.25.10">
    <property type="entry name" value="UDP-galactose 4-epimerase, domain 1"/>
    <property type="match status" value="1"/>
</dbReference>
<dbReference type="SMART" id="SM00474">
    <property type="entry name" value="35EXOc"/>
    <property type="match status" value="1"/>
</dbReference>
<evidence type="ECO:0000256" key="3">
    <source>
        <dbReference type="SAM" id="MobiDB-lite"/>
    </source>
</evidence>
<dbReference type="InterPro" id="IPR012337">
    <property type="entry name" value="RNaseH-like_sf"/>
</dbReference>
<dbReference type="InterPro" id="IPR036397">
    <property type="entry name" value="RNaseH_sf"/>
</dbReference>
<reference evidence="5 6" key="1">
    <citation type="submission" date="2019-03" db="EMBL/GenBank/DDBJ databases">
        <title>Draft genome sequence of Xylaria hypoxylon DSM 108379, a ubiquitous saprotrophic-parasitic fungi on hardwood.</title>
        <authorList>
            <person name="Buettner E."/>
            <person name="Leonhardt S."/>
            <person name="Gebauer A.M."/>
            <person name="Liers C."/>
            <person name="Hofrichter M."/>
            <person name="Kellner H."/>
        </authorList>
    </citation>
    <scope>NUCLEOTIDE SEQUENCE [LARGE SCALE GENOMIC DNA]</scope>
    <source>
        <strain evidence="5 6">DSM 108379</strain>
    </source>
</reference>
<dbReference type="InterPro" id="IPR044876">
    <property type="entry name" value="HRDC_dom_sf"/>
</dbReference>
<dbReference type="Gene3D" id="1.10.150.80">
    <property type="entry name" value="HRDC domain"/>
    <property type="match status" value="1"/>
</dbReference>
<proteinExistence type="inferred from homology"/>
<dbReference type="PANTHER" id="PTHR42748">
    <property type="entry name" value="NITROGEN METABOLITE REPRESSION PROTEIN NMRA FAMILY MEMBER"/>
    <property type="match status" value="1"/>
</dbReference>
<feature type="compositionally biased region" description="Polar residues" evidence="3">
    <location>
        <begin position="809"/>
        <end position="829"/>
    </location>
</feature>
<dbReference type="Gene3D" id="3.40.50.720">
    <property type="entry name" value="NAD(P)-binding Rossmann-like Domain"/>
    <property type="match status" value="1"/>
</dbReference>
<dbReference type="PANTHER" id="PTHR42748:SF28">
    <property type="entry name" value="NMRA-LIKE DOMAIN-CONTAINING PROTEIN"/>
    <property type="match status" value="1"/>
</dbReference>
<dbReference type="InterPro" id="IPR036291">
    <property type="entry name" value="NAD(P)-bd_dom_sf"/>
</dbReference>
<dbReference type="InterPro" id="IPR051164">
    <property type="entry name" value="NmrA-like_oxidored"/>
</dbReference>
<feature type="region of interest" description="Disordered" evidence="3">
    <location>
        <begin position="637"/>
        <end position="670"/>
    </location>
</feature>
<feature type="domain" description="HRDC" evidence="4">
    <location>
        <begin position="678"/>
        <end position="758"/>
    </location>
</feature>
<feature type="compositionally biased region" description="Basic and acidic residues" evidence="3">
    <location>
        <begin position="832"/>
        <end position="844"/>
    </location>
</feature>
<dbReference type="InterPro" id="IPR010997">
    <property type="entry name" value="HRDC-like_sf"/>
</dbReference>